<feature type="chain" id="PRO_5041201260" description="Osiris 2" evidence="2">
    <location>
        <begin position="20"/>
        <end position="320"/>
    </location>
</feature>
<keyword evidence="1" id="KW-0472">Membrane</keyword>
<proteinExistence type="predicted"/>
<evidence type="ECO:0008006" key="5">
    <source>
        <dbReference type="Google" id="ProtNLM"/>
    </source>
</evidence>
<sequence>MLAAAKWLLLSCLISLVALQSIGPNQRSLPQEAQERTLLDWIGLGTGPDTDPYLAKTNAACLDGDLAECFKSRALASLDEFFNKPQYYLTENVRLLRMPERQLRQLAHEHYEYSSSPRADEPEWDQLVKFGLRKIEKFLKSTAIEVQLDNEVTERGRYSPRFIDEIADEIDVIEDKKDSLFKRKQLKKLFIPMLIILKLFKLKLLLFLPLILGLASFKKLLGFLAIVIPGLIGFFKLCKPNLHSSSNYYTGPQYSPAGVGFHPHYRGDGDYSTAQYGNVHFGEDNAQQLAYNGWGHYRNNGGDIKAEGESTLKKSILPDS</sequence>
<dbReference type="EMBL" id="JALNTZ010000008">
    <property type="protein sequence ID" value="KAJ3642989.1"/>
    <property type="molecule type" value="Genomic_DNA"/>
</dbReference>
<protein>
    <recommendedName>
        <fullName evidence="5">Osiris 2</fullName>
    </recommendedName>
</protein>
<reference evidence="3" key="1">
    <citation type="journal article" date="2023" name="G3 (Bethesda)">
        <title>Whole genome assemblies of Zophobas morio and Tenebrio molitor.</title>
        <authorList>
            <person name="Kaur S."/>
            <person name="Stinson S.A."/>
            <person name="diCenzo G.C."/>
        </authorList>
    </citation>
    <scope>NUCLEOTIDE SEQUENCE</scope>
    <source>
        <strain evidence="3">QUZm001</strain>
    </source>
</reference>
<accession>A0AA38HXM3</accession>
<dbReference type="Pfam" id="PF07898">
    <property type="entry name" value="DUF1676"/>
    <property type="match status" value="1"/>
</dbReference>
<evidence type="ECO:0000256" key="2">
    <source>
        <dbReference type="SAM" id="SignalP"/>
    </source>
</evidence>
<comment type="caution">
    <text evidence="3">The sequence shown here is derived from an EMBL/GenBank/DDBJ whole genome shotgun (WGS) entry which is preliminary data.</text>
</comment>
<feature type="transmembrane region" description="Helical" evidence="1">
    <location>
        <begin position="220"/>
        <end position="237"/>
    </location>
</feature>
<keyword evidence="4" id="KW-1185">Reference proteome</keyword>
<evidence type="ECO:0000256" key="1">
    <source>
        <dbReference type="SAM" id="Phobius"/>
    </source>
</evidence>
<dbReference type="Proteomes" id="UP001168821">
    <property type="component" value="Unassembled WGS sequence"/>
</dbReference>
<dbReference type="GO" id="GO:0016020">
    <property type="term" value="C:membrane"/>
    <property type="evidence" value="ECO:0007669"/>
    <property type="project" value="TreeGrafter"/>
</dbReference>
<feature type="signal peptide" evidence="2">
    <location>
        <begin position="1"/>
        <end position="19"/>
    </location>
</feature>
<name>A0AA38HXM3_9CUCU</name>
<dbReference type="PANTHER" id="PTHR21879:SF10">
    <property type="entry name" value="LP14110P"/>
    <property type="match status" value="1"/>
</dbReference>
<keyword evidence="1" id="KW-0812">Transmembrane</keyword>
<gene>
    <name evidence="3" type="ORF">Zmor_025731</name>
</gene>
<keyword evidence="2" id="KW-0732">Signal</keyword>
<dbReference type="PANTHER" id="PTHR21879">
    <property type="entry name" value="FI03362P-RELATED-RELATED"/>
    <property type="match status" value="1"/>
</dbReference>
<dbReference type="InterPro" id="IPR012464">
    <property type="entry name" value="DUF1676"/>
</dbReference>
<keyword evidence="1" id="KW-1133">Transmembrane helix</keyword>
<dbReference type="AlphaFoldDB" id="A0AA38HXM3"/>
<evidence type="ECO:0000313" key="4">
    <source>
        <dbReference type="Proteomes" id="UP001168821"/>
    </source>
</evidence>
<organism evidence="3 4">
    <name type="scientific">Zophobas morio</name>
    <dbReference type="NCBI Taxonomy" id="2755281"/>
    <lineage>
        <taxon>Eukaryota</taxon>
        <taxon>Metazoa</taxon>
        <taxon>Ecdysozoa</taxon>
        <taxon>Arthropoda</taxon>
        <taxon>Hexapoda</taxon>
        <taxon>Insecta</taxon>
        <taxon>Pterygota</taxon>
        <taxon>Neoptera</taxon>
        <taxon>Endopterygota</taxon>
        <taxon>Coleoptera</taxon>
        <taxon>Polyphaga</taxon>
        <taxon>Cucujiformia</taxon>
        <taxon>Tenebrionidae</taxon>
        <taxon>Zophobas</taxon>
    </lineage>
</organism>
<evidence type="ECO:0000313" key="3">
    <source>
        <dbReference type="EMBL" id="KAJ3642989.1"/>
    </source>
</evidence>
<feature type="transmembrane region" description="Helical" evidence="1">
    <location>
        <begin position="189"/>
        <end position="208"/>
    </location>
</feature>